<name>A0A437NBK1_9SPHN</name>
<dbReference type="OrthoDB" id="7428103at2"/>
<gene>
    <name evidence="2" type="ORF">EOE18_03800</name>
</gene>
<keyword evidence="1" id="KW-0732">Signal</keyword>
<evidence type="ECO:0008006" key="4">
    <source>
        <dbReference type="Google" id="ProtNLM"/>
    </source>
</evidence>
<sequence>MALLPLAAAASPALAQPGWGGGWGGFGPSRFDSRMVQRDDREGRVDAERFMADGAGPALTSTAQAPIAVAVQTLAGSTTSGREQATFEAAVIDQLAKAGYDTTRPDATGGQIVEITVTRDQLEPAEEKRSPISGTATMGVSNRGSMMGLSLAYDGTKPLGALISTNMEIRIRDRLSGKALYEARARIATREGSSKWNDTAISTRLAAALFERFPSSSPISR</sequence>
<protein>
    <recommendedName>
        <fullName evidence="4">DUF4136 domain-containing protein</fullName>
    </recommendedName>
</protein>
<proteinExistence type="predicted"/>
<dbReference type="Proteomes" id="UP000282837">
    <property type="component" value="Unassembled WGS sequence"/>
</dbReference>
<reference evidence="2 3" key="1">
    <citation type="submission" date="2019-01" db="EMBL/GenBank/DDBJ databases">
        <authorList>
            <person name="Chen W.-M."/>
        </authorList>
    </citation>
    <scope>NUCLEOTIDE SEQUENCE [LARGE SCALE GENOMIC DNA]</scope>
    <source>
        <strain evidence="2 3">FSY-9</strain>
    </source>
</reference>
<evidence type="ECO:0000313" key="3">
    <source>
        <dbReference type="Proteomes" id="UP000282837"/>
    </source>
</evidence>
<feature type="signal peptide" evidence="1">
    <location>
        <begin position="1"/>
        <end position="15"/>
    </location>
</feature>
<dbReference type="EMBL" id="SACO01000002">
    <property type="protein sequence ID" value="RVU07222.1"/>
    <property type="molecule type" value="Genomic_DNA"/>
</dbReference>
<feature type="chain" id="PRO_5019275549" description="DUF4136 domain-containing protein" evidence="1">
    <location>
        <begin position="16"/>
        <end position="221"/>
    </location>
</feature>
<comment type="caution">
    <text evidence="2">The sequence shown here is derived from an EMBL/GenBank/DDBJ whole genome shotgun (WGS) entry which is preliminary data.</text>
</comment>
<evidence type="ECO:0000313" key="2">
    <source>
        <dbReference type="EMBL" id="RVU07222.1"/>
    </source>
</evidence>
<organism evidence="2 3">
    <name type="scientific">Novosphingobium umbonatum</name>
    <dbReference type="NCBI Taxonomy" id="1908524"/>
    <lineage>
        <taxon>Bacteria</taxon>
        <taxon>Pseudomonadati</taxon>
        <taxon>Pseudomonadota</taxon>
        <taxon>Alphaproteobacteria</taxon>
        <taxon>Sphingomonadales</taxon>
        <taxon>Sphingomonadaceae</taxon>
        <taxon>Novosphingobium</taxon>
    </lineage>
</organism>
<accession>A0A437NBK1</accession>
<evidence type="ECO:0000256" key="1">
    <source>
        <dbReference type="SAM" id="SignalP"/>
    </source>
</evidence>
<dbReference type="AlphaFoldDB" id="A0A437NBK1"/>
<keyword evidence="3" id="KW-1185">Reference proteome</keyword>